<dbReference type="Proteomes" id="UP000094236">
    <property type="component" value="Unassembled WGS sequence"/>
</dbReference>
<dbReference type="OrthoDB" id="4781at2759"/>
<dbReference type="GO" id="GO:0004553">
    <property type="term" value="F:hydrolase activity, hydrolyzing O-glycosyl compounds"/>
    <property type="evidence" value="ECO:0007669"/>
    <property type="project" value="InterPro"/>
</dbReference>
<evidence type="ECO:0000256" key="3">
    <source>
        <dbReference type="SAM" id="MobiDB-lite"/>
    </source>
</evidence>
<dbReference type="GO" id="GO:0005975">
    <property type="term" value="P:carbohydrate metabolic process"/>
    <property type="evidence" value="ECO:0007669"/>
    <property type="project" value="InterPro"/>
</dbReference>
<dbReference type="EMBL" id="KV454016">
    <property type="protein sequence ID" value="ODV94085.1"/>
    <property type="molecule type" value="Genomic_DNA"/>
</dbReference>
<feature type="domain" description="GH16" evidence="4">
    <location>
        <begin position="1"/>
        <end position="76"/>
    </location>
</feature>
<dbReference type="InterPro" id="IPR000757">
    <property type="entry name" value="Beta-glucanase-like"/>
</dbReference>
<evidence type="ECO:0000313" key="5">
    <source>
        <dbReference type="EMBL" id="ODV94085.1"/>
    </source>
</evidence>
<dbReference type="GO" id="GO:0031505">
    <property type="term" value="P:fungal-type cell wall organization"/>
    <property type="evidence" value="ECO:0007669"/>
    <property type="project" value="UniProtKB-ARBA"/>
</dbReference>
<dbReference type="SUPFAM" id="SSF49899">
    <property type="entry name" value="Concanavalin A-like lectins/glucanases"/>
    <property type="match status" value="1"/>
</dbReference>
<gene>
    <name evidence="5" type="ORF">PACTADRAFT_50975</name>
</gene>
<dbReference type="STRING" id="669874.A0A1E4TQP0"/>
<dbReference type="PANTHER" id="PTHR31062">
    <property type="entry name" value="XYLOGLUCAN ENDOTRANSGLUCOSYLASE/HYDROLASE PROTEIN 8-RELATED"/>
    <property type="match status" value="1"/>
</dbReference>
<evidence type="ECO:0000256" key="2">
    <source>
        <dbReference type="ARBA" id="ARBA00023295"/>
    </source>
</evidence>
<evidence type="ECO:0000259" key="4">
    <source>
        <dbReference type="PROSITE" id="PS51762"/>
    </source>
</evidence>
<name>A0A1E4TQP0_PACTA</name>
<keyword evidence="1" id="KW-0378">Hydrolase</keyword>
<dbReference type="Pfam" id="PF00722">
    <property type="entry name" value="Glyco_hydro_16"/>
    <property type="match status" value="1"/>
</dbReference>
<reference evidence="6" key="1">
    <citation type="submission" date="2016-05" db="EMBL/GenBank/DDBJ databases">
        <title>Comparative genomics of biotechnologically important yeasts.</title>
        <authorList>
            <consortium name="DOE Joint Genome Institute"/>
            <person name="Riley R."/>
            <person name="Haridas S."/>
            <person name="Wolfe K.H."/>
            <person name="Lopes M.R."/>
            <person name="Hittinger C.T."/>
            <person name="Goker M."/>
            <person name="Salamov A."/>
            <person name="Wisecaver J."/>
            <person name="Long T.M."/>
            <person name="Aerts A.L."/>
            <person name="Barry K."/>
            <person name="Choi C."/>
            <person name="Clum A."/>
            <person name="Coughlan A.Y."/>
            <person name="Deshpande S."/>
            <person name="Douglass A.P."/>
            <person name="Hanson S.J."/>
            <person name="Klenk H.-P."/>
            <person name="Labutti K."/>
            <person name="Lapidus A."/>
            <person name="Lindquist E."/>
            <person name="Lipzen A."/>
            <person name="Meier-Kolthoff J.P."/>
            <person name="Ohm R.A."/>
            <person name="Otillar R.P."/>
            <person name="Pangilinan J."/>
            <person name="Peng Y."/>
            <person name="Rokas A."/>
            <person name="Rosa C.A."/>
            <person name="Scheuner C."/>
            <person name="Sibirny A.A."/>
            <person name="Slot J.C."/>
            <person name="Stielow J.B."/>
            <person name="Sun H."/>
            <person name="Kurtzman C.P."/>
            <person name="Blackwell M."/>
            <person name="Grigoriev I.V."/>
            <person name="Jeffries T.W."/>
        </authorList>
    </citation>
    <scope>NUCLEOTIDE SEQUENCE [LARGE SCALE GENOMIC DNA]</scope>
    <source>
        <strain evidence="6">NRRL Y-2460</strain>
    </source>
</reference>
<dbReference type="InterPro" id="IPR044791">
    <property type="entry name" value="Beta-glucanase/XTH"/>
</dbReference>
<dbReference type="Gene3D" id="2.60.120.200">
    <property type="match status" value="1"/>
</dbReference>
<sequence>MISDPRTSFHNYTIDWNENSLKWYVDDVLIRTLFANNSEGYPQTPMAIFVSLWAGGDPSNSVGTIEWAGGETDYDDVPFQMYVSKMIIADYSTGEEYSYSDQSGSWSSIESKGGTINGNEEEAIEEFIELVDGETSVTVAVTSSAVPTSTSTSNSSSSSSSSYSISSSYSSILTSSKPHTSSSFSTAIPDDSSAGSSRFSKSWSSCILLTGIITLFLQ</sequence>
<keyword evidence="2" id="KW-0326">Glycosidase</keyword>
<feature type="region of interest" description="Disordered" evidence="3">
    <location>
        <begin position="143"/>
        <end position="162"/>
    </location>
</feature>
<evidence type="ECO:0000313" key="6">
    <source>
        <dbReference type="Proteomes" id="UP000094236"/>
    </source>
</evidence>
<accession>A0A1E4TQP0</accession>
<dbReference type="InterPro" id="IPR013320">
    <property type="entry name" value="ConA-like_dom_sf"/>
</dbReference>
<dbReference type="PROSITE" id="PS51762">
    <property type="entry name" value="GH16_2"/>
    <property type="match status" value="1"/>
</dbReference>
<evidence type="ECO:0000256" key="1">
    <source>
        <dbReference type="ARBA" id="ARBA00022801"/>
    </source>
</evidence>
<proteinExistence type="predicted"/>
<keyword evidence="6" id="KW-1185">Reference proteome</keyword>
<protein>
    <recommendedName>
        <fullName evidence="4">GH16 domain-containing protein</fullName>
    </recommendedName>
</protein>
<dbReference type="AlphaFoldDB" id="A0A1E4TQP0"/>
<organism evidence="5 6">
    <name type="scientific">Pachysolen tannophilus NRRL Y-2460</name>
    <dbReference type="NCBI Taxonomy" id="669874"/>
    <lineage>
        <taxon>Eukaryota</taxon>
        <taxon>Fungi</taxon>
        <taxon>Dikarya</taxon>
        <taxon>Ascomycota</taxon>
        <taxon>Saccharomycotina</taxon>
        <taxon>Pichiomycetes</taxon>
        <taxon>Pachysolenaceae</taxon>
        <taxon>Pachysolen</taxon>
    </lineage>
</organism>